<keyword evidence="1" id="KW-0812">Transmembrane</keyword>
<reference evidence="2" key="2">
    <citation type="journal article" date="2015" name="Data Brief">
        <title>Shoot transcriptome of the giant reed, Arundo donax.</title>
        <authorList>
            <person name="Barrero R.A."/>
            <person name="Guerrero F.D."/>
            <person name="Moolhuijzen P."/>
            <person name="Goolsby J.A."/>
            <person name="Tidwell J."/>
            <person name="Bellgard S.E."/>
            <person name="Bellgard M.I."/>
        </authorList>
    </citation>
    <scope>NUCLEOTIDE SEQUENCE</scope>
    <source>
        <tissue evidence="2">Shoot tissue taken approximately 20 cm above the soil surface</tissue>
    </source>
</reference>
<sequence length="36" mass="4123">MRTEHTGKMNMAVFGVSLLIMNFRNSGLFIVFALLY</sequence>
<name>A0A0A9EKL0_ARUDO</name>
<feature type="transmembrane region" description="Helical" evidence="1">
    <location>
        <begin position="12"/>
        <end position="35"/>
    </location>
</feature>
<evidence type="ECO:0000256" key="1">
    <source>
        <dbReference type="SAM" id="Phobius"/>
    </source>
</evidence>
<dbReference type="AlphaFoldDB" id="A0A0A9EKL0"/>
<evidence type="ECO:0000313" key="2">
    <source>
        <dbReference type="EMBL" id="JAD98415.1"/>
    </source>
</evidence>
<proteinExistence type="predicted"/>
<organism evidence="2">
    <name type="scientific">Arundo donax</name>
    <name type="common">Giant reed</name>
    <name type="synonym">Donax arundinaceus</name>
    <dbReference type="NCBI Taxonomy" id="35708"/>
    <lineage>
        <taxon>Eukaryota</taxon>
        <taxon>Viridiplantae</taxon>
        <taxon>Streptophyta</taxon>
        <taxon>Embryophyta</taxon>
        <taxon>Tracheophyta</taxon>
        <taxon>Spermatophyta</taxon>
        <taxon>Magnoliopsida</taxon>
        <taxon>Liliopsida</taxon>
        <taxon>Poales</taxon>
        <taxon>Poaceae</taxon>
        <taxon>PACMAD clade</taxon>
        <taxon>Arundinoideae</taxon>
        <taxon>Arundineae</taxon>
        <taxon>Arundo</taxon>
    </lineage>
</organism>
<keyword evidence="1" id="KW-0472">Membrane</keyword>
<reference evidence="2" key="1">
    <citation type="submission" date="2014-09" db="EMBL/GenBank/DDBJ databases">
        <authorList>
            <person name="Magalhaes I.L.F."/>
            <person name="Oliveira U."/>
            <person name="Santos F.R."/>
            <person name="Vidigal T.H.D.A."/>
            <person name="Brescovit A.D."/>
            <person name="Santos A.J."/>
        </authorList>
    </citation>
    <scope>NUCLEOTIDE SEQUENCE</scope>
    <source>
        <tissue evidence="2">Shoot tissue taken approximately 20 cm above the soil surface</tissue>
    </source>
</reference>
<accession>A0A0A9EKL0</accession>
<protein>
    <submittedName>
        <fullName evidence="2">Uncharacterized protein</fullName>
    </submittedName>
</protein>
<dbReference type="EMBL" id="GBRH01199480">
    <property type="protein sequence ID" value="JAD98415.1"/>
    <property type="molecule type" value="Transcribed_RNA"/>
</dbReference>
<keyword evidence="1" id="KW-1133">Transmembrane helix</keyword>